<name>A0A9N9NDS4_FUNMO</name>
<evidence type="ECO:0000313" key="3">
    <source>
        <dbReference type="Proteomes" id="UP000789375"/>
    </source>
</evidence>
<feature type="non-terminal residue" evidence="2">
    <location>
        <position position="1"/>
    </location>
</feature>
<sequence>KTLKEFEVRIKELEQSNEDYAHNSTILKKRLKLGKRNQKSSKNLLEI</sequence>
<feature type="coiled-coil region" evidence="1">
    <location>
        <begin position="3"/>
        <end position="30"/>
    </location>
</feature>
<dbReference type="EMBL" id="CAJVPP010014444">
    <property type="protein sequence ID" value="CAG8724159.1"/>
    <property type="molecule type" value="Genomic_DNA"/>
</dbReference>
<gene>
    <name evidence="2" type="ORF">FMOSSE_LOCUS15212</name>
</gene>
<dbReference type="AlphaFoldDB" id="A0A9N9NDS4"/>
<keyword evidence="1" id="KW-0175">Coiled coil</keyword>
<protein>
    <submittedName>
        <fullName evidence="2">10068_t:CDS:1</fullName>
    </submittedName>
</protein>
<proteinExistence type="predicted"/>
<evidence type="ECO:0000256" key="1">
    <source>
        <dbReference type="SAM" id="Coils"/>
    </source>
</evidence>
<accession>A0A9N9NDS4</accession>
<reference evidence="2" key="1">
    <citation type="submission" date="2021-06" db="EMBL/GenBank/DDBJ databases">
        <authorList>
            <person name="Kallberg Y."/>
            <person name="Tangrot J."/>
            <person name="Rosling A."/>
        </authorList>
    </citation>
    <scope>NUCLEOTIDE SEQUENCE</scope>
    <source>
        <strain evidence="2">87-6 pot B 2015</strain>
    </source>
</reference>
<organism evidence="2 3">
    <name type="scientific">Funneliformis mosseae</name>
    <name type="common">Endomycorrhizal fungus</name>
    <name type="synonym">Glomus mosseae</name>
    <dbReference type="NCBI Taxonomy" id="27381"/>
    <lineage>
        <taxon>Eukaryota</taxon>
        <taxon>Fungi</taxon>
        <taxon>Fungi incertae sedis</taxon>
        <taxon>Mucoromycota</taxon>
        <taxon>Glomeromycotina</taxon>
        <taxon>Glomeromycetes</taxon>
        <taxon>Glomerales</taxon>
        <taxon>Glomeraceae</taxon>
        <taxon>Funneliformis</taxon>
    </lineage>
</organism>
<dbReference type="Proteomes" id="UP000789375">
    <property type="component" value="Unassembled WGS sequence"/>
</dbReference>
<evidence type="ECO:0000313" key="2">
    <source>
        <dbReference type="EMBL" id="CAG8724159.1"/>
    </source>
</evidence>
<keyword evidence="3" id="KW-1185">Reference proteome</keyword>
<comment type="caution">
    <text evidence="2">The sequence shown here is derived from an EMBL/GenBank/DDBJ whole genome shotgun (WGS) entry which is preliminary data.</text>
</comment>